<dbReference type="EMBL" id="SHKM01000002">
    <property type="protein sequence ID" value="RZT76029.1"/>
    <property type="molecule type" value="Genomic_DNA"/>
</dbReference>
<dbReference type="InterPro" id="IPR036873">
    <property type="entry name" value="Rhodanese-like_dom_sf"/>
</dbReference>
<reference evidence="2 3" key="1">
    <citation type="submission" date="2019-02" db="EMBL/GenBank/DDBJ databases">
        <title>Genomic Encyclopedia of Type Strains, Phase IV (KMG-IV): sequencing the most valuable type-strain genomes for metagenomic binning, comparative biology and taxonomic classification.</title>
        <authorList>
            <person name="Goeker M."/>
        </authorList>
    </citation>
    <scope>NUCLEOTIDE SEQUENCE [LARGE SCALE GENOMIC DNA]</scope>
    <source>
        <strain evidence="2 3">DSM 21223</strain>
    </source>
</reference>
<name>A0ABY0IQT6_9RHOO</name>
<evidence type="ECO:0000259" key="1">
    <source>
        <dbReference type="PROSITE" id="PS50206"/>
    </source>
</evidence>
<sequence length="137" mass="14460">MDFIKQNAFLVGLVLASGLALVVSLLRGNGSKAVSATDATLLINREDALVIDVRDPAEFATGHLPNARNTPLNKLDEHLASLDQYKDRAIVVCCASGIRSAKACEQMRKVGFAKVVNLSGGVGTWTQAGLPLSRGKA</sequence>
<proteinExistence type="predicted"/>
<dbReference type="PANTHER" id="PTHR43031">
    <property type="entry name" value="FAD-DEPENDENT OXIDOREDUCTASE"/>
    <property type="match status" value="1"/>
</dbReference>
<gene>
    <name evidence="2" type="ORF">EV678_1897</name>
</gene>
<feature type="domain" description="Rhodanese" evidence="1">
    <location>
        <begin position="44"/>
        <end position="134"/>
    </location>
</feature>
<accession>A0ABY0IQT6</accession>
<evidence type="ECO:0000313" key="2">
    <source>
        <dbReference type="EMBL" id="RZT76029.1"/>
    </source>
</evidence>
<dbReference type="InterPro" id="IPR001763">
    <property type="entry name" value="Rhodanese-like_dom"/>
</dbReference>
<comment type="caution">
    <text evidence="2">The sequence shown here is derived from an EMBL/GenBank/DDBJ whole genome shotgun (WGS) entry which is preliminary data.</text>
</comment>
<dbReference type="Pfam" id="PF00581">
    <property type="entry name" value="Rhodanese"/>
    <property type="match status" value="1"/>
</dbReference>
<dbReference type="SMART" id="SM00450">
    <property type="entry name" value="RHOD"/>
    <property type="match status" value="1"/>
</dbReference>
<dbReference type="PROSITE" id="PS50206">
    <property type="entry name" value="RHODANESE_3"/>
    <property type="match status" value="1"/>
</dbReference>
<protein>
    <submittedName>
        <fullName evidence="2">Rhodanese-related sulfurtransferase</fullName>
    </submittedName>
</protein>
<dbReference type="Proteomes" id="UP000292136">
    <property type="component" value="Unassembled WGS sequence"/>
</dbReference>
<keyword evidence="3" id="KW-1185">Reference proteome</keyword>
<evidence type="ECO:0000313" key="3">
    <source>
        <dbReference type="Proteomes" id="UP000292136"/>
    </source>
</evidence>
<organism evidence="2 3">
    <name type="scientific">Azospira oryzae</name>
    <dbReference type="NCBI Taxonomy" id="146939"/>
    <lineage>
        <taxon>Bacteria</taxon>
        <taxon>Pseudomonadati</taxon>
        <taxon>Pseudomonadota</taxon>
        <taxon>Betaproteobacteria</taxon>
        <taxon>Rhodocyclales</taxon>
        <taxon>Rhodocyclaceae</taxon>
        <taxon>Azospira</taxon>
    </lineage>
</organism>
<dbReference type="InterPro" id="IPR050229">
    <property type="entry name" value="GlpE_sulfurtransferase"/>
</dbReference>
<dbReference type="CDD" id="cd00158">
    <property type="entry name" value="RHOD"/>
    <property type="match status" value="1"/>
</dbReference>
<dbReference type="SUPFAM" id="SSF52821">
    <property type="entry name" value="Rhodanese/Cell cycle control phosphatase"/>
    <property type="match status" value="1"/>
</dbReference>
<dbReference type="PANTHER" id="PTHR43031:SF18">
    <property type="entry name" value="RHODANESE-RELATED SULFURTRANSFERASES"/>
    <property type="match status" value="1"/>
</dbReference>
<dbReference type="Gene3D" id="3.40.250.10">
    <property type="entry name" value="Rhodanese-like domain"/>
    <property type="match status" value="1"/>
</dbReference>
<dbReference type="RefSeq" id="WP_130459356.1">
    <property type="nucleotide sequence ID" value="NZ_SHKM01000002.1"/>
</dbReference>